<name>A0A0A0RK50_9VIRU</name>
<dbReference type="PROSITE" id="PS00095">
    <property type="entry name" value="C5_MTASE_2"/>
    <property type="match status" value="1"/>
</dbReference>
<keyword evidence="7" id="KW-1185">Reference proteome</keyword>
<organism evidence="6 7">
    <name type="scientific">Yellowstone Lake virophage 5</name>
    <dbReference type="NCBI Taxonomy" id="1557033"/>
    <lineage>
        <taxon>Viruses</taxon>
        <taxon>Varidnaviria</taxon>
        <taxon>Bamfordvirae</taxon>
        <taxon>Preplasmiviricota</taxon>
        <taxon>Polisuviricotina</taxon>
        <taxon>Virophaviricetes</taxon>
        <taxon>Priklausovirales</taxon>
        <taxon>Burtonviroviridae</taxon>
        <taxon>Burquivirus</taxon>
        <taxon>Burquivirus flavolapense</taxon>
    </lineage>
</organism>
<evidence type="ECO:0000256" key="1">
    <source>
        <dbReference type="ARBA" id="ARBA00011975"/>
    </source>
</evidence>
<dbReference type="GO" id="GO:0032259">
    <property type="term" value="P:methylation"/>
    <property type="evidence" value="ECO:0007669"/>
    <property type="project" value="UniProtKB-KW"/>
</dbReference>
<dbReference type="Gene3D" id="3.90.120.10">
    <property type="entry name" value="DNA Methylase, subunit A, domain 2"/>
    <property type="match status" value="1"/>
</dbReference>
<dbReference type="GO" id="GO:0003886">
    <property type="term" value="F:DNA (cytosine-5-)-methyltransferase activity"/>
    <property type="evidence" value="ECO:0007669"/>
    <property type="project" value="UniProtKB-EC"/>
</dbReference>
<sequence>MGLKVLSLFDGISCAKVALERAGFAIDSYTAYEIDEKAIAISKRNHPSIQHKGSVKEMKEAIEIDLLIGGSPCQDLSINKADRKGLSGERSGLFWEYARIKELCQPKWFLLENVASMSQESKDIISKALGVEPIMFNASLVSAQRRKRYFWTNIPFTLPEDKKVLVKDILEPVVDSKYSVKQTFTANKDAKASLIGYIGAKPKGSSVSQGFRVYSIDGKSSSLSANGGGIGAKTGLYKTASTVRRLTPVECERLQGLPDGYTAGVSDTNRYKCCGNAFNVDVVCHIVKGVVEAVEAKT</sequence>
<dbReference type="NCBIfam" id="TIGR00675">
    <property type="entry name" value="dcm"/>
    <property type="match status" value="1"/>
</dbReference>
<dbReference type="InterPro" id="IPR031303">
    <property type="entry name" value="C5_meth_CS"/>
</dbReference>
<evidence type="ECO:0000256" key="3">
    <source>
        <dbReference type="ARBA" id="ARBA00022679"/>
    </source>
</evidence>
<evidence type="ECO:0000256" key="5">
    <source>
        <dbReference type="PROSITE-ProRule" id="PRU01016"/>
    </source>
</evidence>
<dbReference type="RefSeq" id="YP_009177793.1">
    <property type="nucleotide sequence ID" value="NC_028269.1"/>
</dbReference>
<dbReference type="PROSITE" id="PS51679">
    <property type="entry name" value="SAM_MT_C5"/>
    <property type="match status" value="1"/>
</dbReference>
<proteinExistence type="inferred from homology"/>
<feature type="active site" evidence="5">
    <location>
        <position position="73"/>
    </location>
</feature>
<keyword evidence="3 5" id="KW-0808">Transferase</keyword>
<dbReference type="InterPro" id="IPR050390">
    <property type="entry name" value="C5-Methyltransferase"/>
</dbReference>
<evidence type="ECO:0000313" key="6">
    <source>
        <dbReference type="EMBL" id="AIW01868.1"/>
    </source>
</evidence>
<dbReference type="PROSITE" id="PS00094">
    <property type="entry name" value="C5_MTASE_1"/>
    <property type="match status" value="1"/>
</dbReference>
<keyword evidence="2 5" id="KW-0489">Methyltransferase</keyword>
<gene>
    <name evidence="6" type="ORF">YSLV5_ORF10</name>
</gene>
<dbReference type="OrthoDB" id="8328at10239"/>
<dbReference type="PANTHER" id="PTHR23068:SF25">
    <property type="entry name" value="DNA (CYTOSINE-5)-METHYLTRANSFERASE DRM2"/>
    <property type="match status" value="1"/>
</dbReference>
<evidence type="ECO:0000256" key="2">
    <source>
        <dbReference type="ARBA" id="ARBA00022603"/>
    </source>
</evidence>
<dbReference type="Pfam" id="PF00145">
    <property type="entry name" value="DNA_methylase"/>
    <property type="match status" value="1"/>
</dbReference>
<dbReference type="PANTHER" id="PTHR23068">
    <property type="entry name" value="DNA CYTOSINE-5- -METHYLTRANSFERASE 3-RELATED"/>
    <property type="match status" value="1"/>
</dbReference>
<dbReference type="GeneID" id="26131755"/>
<dbReference type="KEGG" id="vg:26131755"/>
<reference evidence="6 7" key="1">
    <citation type="journal article" date="2014" name="J. Virol.">
        <title>Three novel virophage genomes discovered from Yellowstone Lake metagenomes.</title>
        <authorList>
            <person name="Zhou J."/>
            <person name="Sun D."/>
            <person name="Childers A."/>
            <person name="McDermott T.R."/>
            <person name="Wang Y."/>
            <person name="Liles M.R."/>
        </authorList>
    </citation>
    <scope>NUCLEOTIDE SEQUENCE [LARGE SCALE GENOMIC DNA]</scope>
</reference>
<dbReference type="InterPro" id="IPR001525">
    <property type="entry name" value="C5_MeTfrase"/>
</dbReference>
<dbReference type="Gene3D" id="3.40.50.150">
    <property type="entry name" value="Vaccinia Virus protein VP39"/>
    <property type="match status" value="1"/>
</dbReference>
<dbReference type="REBASE" id="97889">
    <property type="entry name" value="M.YlaORF10P"/>
</dbReference>
<keyword evidence="4 5" id="KW-0949">S-adenosyl-L-methionine</keyword>
<dbReference type="InterPro" id="IPR029063">
    <property type="entry name" value="SAM-dependent_MTases_sf"/>
</dbReference>
<protein>
    <recommendedName>
        <fullName evidence="1">DNA (cytosine-5-)-methyltransferase</fullName>
        <ecNumber evidence="1">2.1.1.37</ecNumber>
    </recommendedName>
</protein>
<evidence type="ECO:0000256" key="4">
    <source>
        <dbReference type="ARBA" id="ARBA00022691"/>
    </source>
</evidence>
<dbReference type="Proteomes" id="UP000201191">
    <property type="component" value="Segment"/>
</dbReference>
<comment type="similarity">
    <text evidence="5">Belongs to the class I-like SAM-binding methyltransferase superfamily. C5-methyltransferase family.</text>
</comment>
<dbReference type="EMBL" id="KM502589">
    <property type="protein sequence ID" value="AIW01868.1"/>
    <property type="molecule type" value="Genomic_DNA"/>
</dbReference>
<dbReference type="SUPFAM" id="SSF53335">
    <property type="entry name" value="S-adenosyl-L-methionine-dependent methyltransferases"/>
    <property type="match status" value="1"/>
</dbReference>
<accession>A0A0A0RK50</accession>
<dbReference type="EC" id="2.1.1.37" evidence="1"/>
<dbReference type="InterPro" id="IPR018117">
    <property type="entry name" value="C5_DNA_meth_AS"/>
</dbReference>
<evidence type="ECO:0000313" key="7">
    <source>
        <dbReference type="Proteomes" id="UP000201191"/>
    </source>
</evidence>